<dbReference type="AlphaFoldDB" id="A0A0U3MHJ8"/>
<proteinExistence type="predicted"/>
<organism evidence="1 2">
    <name type="scientific">Roseateles depolymerans</name>
    <dbReference type="NCBI Taxonomy" id="76731"/>
    <lineage>
        <taxon>Bacteria</taxon>
        <taxon>Pseudomonadati</taxon>
        <taxon>Pseudomonadota</taxon>
        <taxon>Betaproteobacteria</taxon>
        <taxon>Burkholderiales</taxon>
        <taxon>Sphaerotilaceae</taxon>
        <taxon>Roseateles</taxon>
    </lineage>
</organism>
<dbReference type="EMBL" id="CP013729">
    <property type="protein sequence ID" value="ALV07897.1"/>
    <property type="molecule type" value="Genomic_DNA"/>
</dbReference>
<dbReference type="Proteomes" id="UP000060699">
    <property type="component" value="Chromosome"/>
</dbReference>
<keyword evidence="2" id="KW-1185">Reference proteome</keyword>
<evidence type="ECO:0000313" key="2">
    <source>
        <dbReference type="Proteomes" id="UP000060699"/>
    </source>
</evidence>
<dbReference type="KEGG" id="rdp:RD2015_3440"/>
<accession>A0A0U3MHJ8</accession>
<dbReference type="STRING" id="76731.RD2015_3440"/>
<name>A0A0U3MHJ8_9BURK</name>
<reference evidence="1 2" key="1">
    <citation type="submission" date="2015-12" db="EMBL/GenBank/DDBJ databases">
        <title>Complete genome of Roseateles depolymerans KCTC 42856.</title>
        <authorList>
            <person name="Kim K.M."/>
        </authorList>
    </citation>
    <scope>NUCLEOTIDE SEQUENCE [LARGE SCALE GENOMIC DNA]</scope>
    <source>
        <strain evidence="1 2">KCTC 42856</strain>
    </source>
</reference>
<protein>
    <submittedName>
        <fullName evidence="1">Uncharacterized protein</fullName>
    </submittedName>
</protein>
<dbReference type="InterPro" id="IPR007372">
    <property type="entry name" value="Lipid/polyisoprenoid-bd_YceI"/>
</dbReference>
<dbReference type="Pfam" id="PF04264">
    <property type="entry name" value="YceI"/>
    <property type="match status" value="1"/>
</dbReference>
<sequence>MPPAPAAPSPAATTAKAAASAACGQWLRLQQAGEGRLYGLDGAQTTLRILVYRGGRLASLGHNHVIAAEQHAVGQIYLPKDGLANAGAELGFRLDQLVLDAPAWRTAMGGDFAKILSEADIAGTRANMLKALDAAQFPVVTAVTRTVEGGWPRPVLKLDITLHGQTRTLDLPVESSRPEGDQPLRARGRLVLRQTDFGIQPFTVLGGLLAIQDPLVVELDLTARPAASCQPMPSA</sequence>
<dbReference type="SUPFAM" id="SSF101874">
    <property type="entry name" value="YceI-like"/>
    <property type="match status" value="1"/>
</dbReference>
<dbReference type="InterPro" id="IPR036761">
    <property type="entry name" value="TTHA0802/YceI-like_sf"/>
</dbReference>
<dbReference type="Gene3D" id="2.40.128.110">
    <property type="entry name" value="Lipid/polyisoprenoid-binding, YceI-like"/>
    <property type="match status" value="1"/>
</dbReference>
<evidence type="ECO:0000313" key="1">
    <source>
        <dbReference type="EMBL" id="ALV07897.1"/>
    </source>
</evidence>
<gene>
    <name evidence="1" type="ORF">RD2015_3440</name>
</gene>